<evidence type="ECO:0000259" key="2">
    <source>
        <dbReference type="PROSITE" id="PS50887"/>
    </source>
</evidence>
<dbReference type="HOGENOM" id="CLU_000445_11_22_4"/>
<evidence type="ECO:0000259" key="1">
    <source>
        <dbReference type="PROSITE" id="PS50885"/>
    </source>
</evidence>
<dbReference type="CDD" id="cd01949">
    <property type="entry name" value="GGDEF"/>
    <property type="match status" value="1"/>
</dbReference>
<dbReference type="InterPro" id="IPR029151">
    <property type="entry name" value="Sensor-like_sf"/>
</dbReference>
<dbReference type="InterPro" id="IPR003660">
    <property type="entry name" value="HAMP_dom"/>
</dbReference>
<dbReference type="CDD" id="cd18773">
    <property type="entry name" value="PDC1_HK_sensor"/>
    <property type="match status" value="1"/>
</dbReference>
<sequence>MSTALRGSLGLKFSVLLAGFALLAGGLTGYSTYAASRRMLVEAAEHAQLTATQVLARRFSAAVAEAADDALQLAQQPLAERLATAGDAAGEADAGLLAEQFEALLDVNPEYFQIRLISAGLNGLELVRVDRAEERVTRVAPAELQEKGHYPYVFKTLALGKGQVYLSDIAINHERGAHAGLGQPSLVVATPVRGRDMRTLGLVVINLSLDNLFALLRRDLPDSYEVYLANQGGDFLVHPDTGKTFGFEQGRRILVQDSFAATDAIVHGSATQVVAAPARSASGQPVVASFVRHPYGHDGRQFVVFGLTQPLEDVLRESRSLRTTVVESVLLFSLLAVLLAAVTSRAVTRPLQRMLAAIRQFPDEAAVRALPLARTDEIGVLARSFRDMQAQIRAYLDDLHDSRAELARQASHDALTGLANRRHFEERLEQALARCRRNGQSLALIYIDLDGFKQVNDRHGHATGDKLLQAVARRLQQAVREIDTVARLGGDEFVILFDQVSSHESVVLIAEKLLLMLRMPVEIDALTLPVRASIGISMYPDDAPDAHALLNHADCAMYRAKTHGRDSYRFFGATGDGA</sequence>
<dbReference type="eggNOG" id="COG5001">
    <property type="taxonomic scope" value="Bacteria"/>
</dbReference>
<dbReference type="Gene3D" id="3.30.70.270">
    <property type="match status" value="1"/>
</dbReference>
<dbReference type="STRING" id="62928.azo1254"/>
<dbReference type="GO" id="GO:0003824">
    <property type="term" value="F:catalytic activity"/>
    <property type="evidence" value="ECO:0007669"/>
    <property type="project" value="UniProtKB-ARBA"/>
</dbReference>
<dbReference type="GO" id="GO:0007165">
    <property type="term" value="P:signal transduction"/>
    <property type="evidence" value="ECO:0007669"/>
    <property type="project" value="InterPro"/>
</dbReference>
<dbReference type="KEGG" id="azo:azo1254"/>
<reference evidence="3 4" key="1">
    <citation type="journal article" date="2006" name="Nat. Biotechnol.">
        <title>Complete genome of the mutualistic, N2-fixing grass endophyte Azoarcus sp. strain BH72.</title>
        <authorList>
            <person name="Krause A."/>
            <person name="Ramakumar A."/>
            <person name="Bartels D."/>
            <person name="Battistoni F."/>
            <person name="Bekel T."/>
            <person name="Boch J."/>
            <person name="Boehm M."/>
            <person name="Friedrich F."/>
            <person name="Hurek T."/>
            <person name="Krause L."/>
            <person name="Linke B."/>
            <person name="McHardy A.C."/>
            <person name="Sarkar A."/>
            <person name="Schneiker S."/>
            <person name="Syed A.A."/>
            <person name="Thauer R."/>
            <person name="Vorhoelter F.-J."/>
            <person name="Weidner S."/>
            <person name="Puehler A."/>
            <person name="Reinhold-Hurek B."/>
            <person name="Kaiser O."/>
            <person name="Goesmann A."/>
        </authorList>
    </citation>
    <scope>NUCLEOTIDE SEQUENCE [LARGE SCALE GENOMIC DNA]</scope>
    <source>
        <strain evidence="3 4">BH72</strain>
    </source>
</reference>
<dbReference type="NCBIfam" id="TIGR00254">
    <property type="entry name" value="GGDEF"/>
    <property type="match status" value="1"/>
</dbReference>
<dbReference type="InterPro" id="IPR048760">
    <property type="entry name" value="VP0354-like_sensor_dom"/>
</dbReference>
<dbReference type="GO" id="GO:0016020">
    <property type="term" value="C:membrane"/>
    <property type="evidence" value="ECO:0007669"/>
    <property type="project" value="InterPro"/>
</dbReference>
<name>A1K4W6_AZOSB</name>
<dbReference type="RefSeq" id="WP_011764987.1">
    <property type="nucleotide sequence ID" value="NC_008702.1"/>
</dbReference>
<dbReference type="Proteomes" id="UP000002588">
    <property type="component" value="Chromosome"/>
</dbReference>
<evidence type="ECO:0000313" key="3">
    <source>
        <dbReference type="EMBL" id="CAL93871.1"/>
    </source>
</evidence>
<dbReference type="CDD" id="cd06225">
    <property type="entry name" value="HAMP"/>
    <property type="match status" value="1"/>
</dbReference>
<dbReference type="PROSITE" id="PS50887">
    <property type="entry name" value="GGDEF"/>
    <property type="match status" value="1"/>
</dbReference>
<dbReference type="FunFam" id="3.30.70.270:FF:000001">
    <property type="entry name" value="Diguanylate cyclase domain protein"/>
    <property type="match status" value="1"/>
</dbReference>
<dbReference type="PROSITE" id="PS50885">
    <property type="entry name" value="HAMP"/>
    <property type="match status" value="1"/>
</dbReference>
<dbReference type="EMBL" id="AM406670">
    <property type="protein sequence ID" value="CAL93871.1"/>
    <property type="molecule type" value="Genomic_DNA"/>
</dbReference>
<dbReference type="SUPFAM" id="SSF103190">
    <property type="entry name" value="Sensory domain-like"/>
    <property type="match status" value="1"/>
</dbReference>
<evidence type="ECO:0000313" key="4">
    <source>
        <dbReference type="Proteomes" id="UP000002588"/>
    </source>
</evidence>
<dbReference type="InterPro" id="IPR052163">
    <property type="entry name" value="DGC-Regulatory_Protein"/>
</dbReference>
<dbReference type="InterPro" id="IPR000160">
    <property type="entry name" value="GGDEF_dom"/>
</dbReference>
<dbReference type="Pfam" id="PF21623">
    <property type="entry name" value="HK_sensor_dom_bact"/>
    <property type="match status" value="1"/>
</dbReference>
<dbReference type="Gene3D" id="6.10.340.10">
    <property type="match status" value="1"/>
</dbReference>
<dbReference type="SUPFAM" id="SSF158472">
    <property type="entry name" value="HAMP domain-like"/>
    <property type="match status" value="1"/>
</dbReference>
<accession>A1K4W6</accession>
<dbReference type="InterPro" id="IPR029787">
    <property type="entry name" value="Nucleotide_cyclase"/>
</dbReference>
<dbReference type="SMART" id="SM00304">
    <property type="entry name" value="HAMP"/>
    <property type="match status" value="1"/>
</dbReference>
<dbReference type="SMART" id="SM00267">
    <property type="entry name" value="GGDEF"/>
    <property type="match status" value="1"/>
</dbReference>
<dbReference type="InterPro" id="IPR043128">
    <property type="entry name" value="Rev_trsase/Diguanyl_cyclase"/>
</dbReference>
<gene>
    <name evidence="3" type="ordered locus">azo1254</name>
</gene>
<proteinExistence type="predicted"/>
<dbReference type="PANTHER" id="PTHR46663:SF2">
    <property type="entry name" value="GGDEF DOMAIN-CONTAINING PROTEIN"/>
    <property type="match status" value="1"/>
</dbReference>
<dbReference type="Pfam" id="PF00990">
    <property type="entry name" value="GGDEF"/>
    <property type="match status" value="1"/>
</dbReference>
<dbReference type="Gene3D" id="3.30.450.20">
    <property type="entry name" value="PAS domain"/>
    <property type="match status" value="1"/>
</dbReference>
<organism evidence="3 4">
    <name type="scientific">Azoarcus sp. (strain BH72)</name>
    <dbReference type="NCBI Taxonomy" id="418699"/>
    <lineage>
        <taxon>Bacteria</taxon>
        <taxon>Pseudomonadati</taxon>
        <taxon>Pseudomonadota</taxon>
        <taxon>Betaproteobacteria</taxon>
        <taxon>Rhodocyclales</taxon>
        <taxon>Zoogloeaceae</taxon>
        <taxon>Azoarcus</taxon>
    </lineage>
</organism>
<dbReference type="Pfam" id="PF00672">
    <property type="entry name" value="HAMP"/>
    <property type="match status" value="1"/>
</dbReference>
<keyword evidence="4" id="KW-1185">Reference proteome</keyword>
<dbReference type="PANTHER" id="PTHR46663">
    <property type="entry name" value="DIGUANYLATE CYCLASE DGCT-RELATED"/>
    <property type="match status" value="1"/>
</dbReference>
<dbReference type="eggNOG" id="COG2972">
    <property type="taxonomic scope" value="Bacteria"/>
</dbReference>
<feature type="domain" description="GGDEF" evidence="2">
    <location>
        <begin position="440"/>
        <end position="573"/>
    </location>
</feature>
<feature type="domain" description="HAMP" evidence="1">
    <location>
        <begin position="345"/>
        <end position="397"/>
    </location>
</feature>
<dbReference type="AlphaFoldDB" id="A1K4W6"/>
<dbReference type="SUPFAM" id="SSF55073">
    <property type="entry name" value="Nucleotide cyclase"/>
    <property type="match status" value="1"/>
</dbReference>
<protein>
    <submittedName>
        <fullName evidence="3">Conserved hypothetical signaling protein</fullName>
    </submittedName>
</protein>